<dbReference type="AlphaFoldDB" id="A0A0F9TD96"/>
<name>A0A0F9TD96_9ZZZZ</name>
<comment type="caution">
    <text evidence="1">The sequence shown here is derived from an EMBL/GenBank/DDBJ whole genome shotgun (WGS) entry which is preliminary data.</text>
</comment>
<organism evidence="1">
    <name type="scientific">marine sediment metagenome</name>
    <dbReference type="NCBI Taxonomy" id="412755"/>
    <lineage>
        <taxon>unclassified sequences</taxon>
        <taxon>metagenomes</taxon>
        <taxon>ecological metagenomes</taxon>
    </lineage>
</organism>
<gene>
    <name evidence="1" type="ORF">LCGC14_0406920</name>
</gene>
<accession>A0A0F9TD96</accession>
<dbReference type="EMBL" id="LAZR01000354">
    <property type="protein sequence ID" value="KKN72837.1"/>
    <property type="molecule type" value="Genomic_DNA"/>
</dbReference>
<protein>
    <submittedName>
        <fullName evidence="1">Uncharacterized protein</fullName>
    </submittedName>
</protein>
<reference evidence="1" key="1">
    <citation type="journal article" date="2015" name="Nature">
        <title>Complex archaea that bridge the gap between prokaryotes and eukaryotes.</title>
        <authorList>
            <person name="Spang A."/>
            <person name="Saw J.H."/>
            <person name="Jorgensen S.L."/>
            <person name="Zaremba-Niedzwiedzka K."/>
            <person name="Martijn J."/>
            <person name="Lind A.E."/>
            <person name="van Eijk R."/>
            <person name="Schleper C."/>
            <person name="Guy L."/>
            <person name="Ettema T.J."/>
        </authorList>
    </citation>
    <scope>NUCLEOTIDE SEQUENCE</scope>
</reference>
<evidence type="ECO:0000313" key="1">
    <source>
        <dbReference type="EMBL" id="KKN72837.1"/>
    </source>
</evidence>
<proteinExistence type="predicted"/>
<sequence length="66" mass="7909">MRRDQIELDYGYSEHKPNPLGCTVWVDCTDDKLGRMVMDKGKVLDDKWWQAKIKYGKHIHKKKIMM</sequence>